<dbReference type="AlphaFoldDB" id="A0A495QXI7"/>
<accession>A0A495QXI7</accession>
<keyword evidence="1" id="KW-0472">Membrane</keyword>
<dbReference type="Proteomes" id="UP000274601">
    <property type="component" value="Unassembled WGS sequence"/>
</dbReference>
<name>A0A495QXI7_9ACTN</name>
<keyword evidence="1" id="KW-0812">Transmembrane</keyword>
<feature type="transmembrane region" description="Helical" evidence="1">
    <location>
        <begin position="122"/>
        <end position="140"/>
    </location>
</feature>
<protein>
    <submittedName>
        <fullName evidence="2">Uncharacterized protein</fullName>
    </submittedName>
</protein>
<proteinExistence type="predicted"/>
<comment type="caution">
    <text evidence="2">The sequence shown here is derived from an EMBL/GenBank/DDBJ whole genome shotgun (WGS) entry which is preliminary data.</text>
</comment>
<evidence type="ECO:0000313" key="2">
    <source>
        <dbReference type="EMBL" id="RKS78842.1"/>
    </source>
</evidence>
<reference evidence="2 3" key="1">
    <citation type="submission" date="2018-10" db="EMBL/GenBank/DDBJ databases">
        <title>Genomic Encyclopedia of Archaeal and Bacterial Type Strains, Phase II (KMG-II): from individual species to whole genera.</title>
        <authorList>
            <person name="Goeker M."/>
        </authorList>
    </citation>
    <scope>NUCLEOTIDE SEQUENCE [LARGE SCALE GENOMIC DNA]</scope>
    <source>
        <strain evidence="2 3">DSM 43383</strain>
    </source>
</reference>
<gene>
    <name evidence="2" type="ORF">BZB76_0276</name>
</gene>
<keyword evidence="1" id="KW-1133">Transmembrane helix</keyword>
<evidence type="ECO:0000256" key="1">
    <source>
        <dbReference type="SAM" id="Phobius"/>
    </source>
</evidence>
<evidence type="ECO:0000313" key="3">
    <source>
        <dbReference type="Proteomes" id="UP000274601"/>
    </source>
</evidence>
<sequence length="143" mass="15326">MQAMFPVRLEDLESAAPTPENSALDIRFSVDSEFAGELPVLSCQVDGHSLDVAPGRWYVPVASGARTITLRCGVTTSFVTDAVKGRVRIIQVWIRPGAAVPMVVSSPVPPSKKGLQSWNLRAGLLLLASFVILLAANTLAERI</sequence>
<dbReference type="EMBL" id="RBWU01000001">
    <property type="protein sequence ID" value="RKS78842.1"/>
    <property type="molecule type" value="Genomic_DNA"/>
</dbReference>
<organism evidence="2 3">
    <name type="scientific">Actinomadura pelletieri DSM 43383</name>
    <dbReference type="NCBI Taxonomy" id="1120940"/>
    <lineage>
        <taxon>Bacteria</taxon>
        <taxon>Bacillati</taxon>
        <taxon>Actinomycetota</taxon>
        <taxon>Actinomycetes</taxon>
        <taxon>Streptosporangiales</taxon>
        <taxon>Thermomonosporaceae</taxon>
        <taxon>Actinomadura</taxon>
    </lineage>
</organism>
<keyword evidence="3" id="KW-1185">Reference proteome</keyword>